<dbReference type="FunFam" id="3.40.50.1000:FF:000165">
    <property type="entry name" value="HAD superfamily phosphatase"/>
    <property type="match status" value="1"/>
</dbReference>
<evidence type="ECO:0000313" key="1">
    <source>
        <dbReference type="EMBL" id="KJR80544.1"/>
    </source>
</evidence>
<dbReference type="AlphaFoldDB" id="A0A0F2LUM6"/>
<dbReference type="Proteomes" id="UP000033710">
    <property type="component" value="Unassembled WGS sequence"/>
</dbReference>
<dbReference type="OrthoDB" id="198652at2759"/>
<evidence type="ECO:0000313" key="2">
    <source>
        <dbReference type="Proteomes" id="UP000033710"/>
    </source>
</evidence>
<dbReference type="Pfam" id="PF09419">
    <property type="entry name" value="PGP_phosphatase"/>
    <property type="match status" value="1"/>
</dbReference>
<dbReference type="KEGG" id="ssck:SPSK_05508"/>
<reference evidence="1 2" key="1">
    <citation type="journal article" date="2014" name="BMC Genomics">
        <title>Comparative genomics of the major fungal agents of human and animal Sporotrichosis: Sporothrix schenckii and Sporothrix brasiliensis.</title>
        <authorList>
            <person name="Teixeira M.M."/>
            <person name="de Almeida L.G."/>
            <person name="Kubitschek-Barreira P."/>
            <person name="Alves F.L."/>
            <person name="Kioshima E.S."/>
            <person name="Abadio A.K."/>
            <person name="Fernandes L."/>
            <person name="Derengowski L.S."/>
            <person name="Ferreira K.S."/>
            <person name="Souza R.C."/>
            <person name="Ruiz J.C."/>
            <person name="de Andrade N.C."/>
            <person name="Paes H.C."/>
            <person name="Nicola A.M."/>
            <person name="Albuquerque P."/>
            <person name="Gerber A.L."/>
            <person name="Martins V.P."/>
            <person name="Peconick L.D."/>
            <person name="Neto A.V."/>
            <person name="Chaucanez C.B."/>
            <person name="Silva P.A."/>
            <person name="Cunha O.L."/>
            <person name="de Oliveira F.F."/>
            <person name="dos Santos T.C."/>
            <person name="Barros A.L."/>
            <person name="Soares M.A."/>
            <person name="de Oliveira L.M."/>
            <person name="Marini M.M."/>
            <person name="Villalobos-Duno H."/>
            <person name="Cunha M.M."/>
            <person name="de Hoog S."/>
            <person name="da Silveira J.F."/>
            <person name="Henrissat B."/>
            <person name="Nino-Vega G.A."/>
            <person name="Cisalpino P.S."/>
            <person name="Mora-Montes H.M."/>
            <person name="Almeida S.R."/>
            <person name="Stajich J.E."/>
            <person name="Lopes-Bezerra L.M."/>
            <person name="Vasconcelos A.T."/>
            <person name="Felipe M.S."/>
        </authorList>
    </citation>
    <scope>NUCLEOTIDE SEQUENCE [LARGE SCALE GENOMIC DNA]</scope>
    <source>
        <strain evidence="1 2">1099-18</strain>
    </source>
</reference>
<proteinExistence type="predicted"/>
<protein>
    <submittedName>
        <fullName evidence="1">Uncharacterized protein</fullName>
    </submittedName>
</protein>
<gene>
    <name evidence="1" type="ORF">SPSK_05508</name>
</gene>
<dbReference type="GeneID" id="27667530"/>
<name>A0A0F2LUM6_SPOSC</name>
<dbReference type="GO" id="GO:0008962">
    <property type="term" value="F:phosphatidylglycerophosphatase activity"/>
    <property type="evidence" value="ECO:0007669"/>
    <property type="project" value="InterPro"/>
</dbReference>
<dbReference type="InterPro" id="IPR027706">
    <property type="entry name" value="PGP_Pase"/>
</dbReference>
<reference evidence="1 2" key="2">
    <citation type="journal article" date="2015" name="Eukaryot. Cell">
        <title>Asexual propagation of a virulent clone complex in a human and feline outbreak of sporotrichosis.</title>
        <authorList>
            <person name="Teixeira Mde M."/>
            <person name="Rodrigues A.M."/>
            <person name="Tsui C.K."/>
            <person name="de Almeida L.G."/>
            <person name="Van Diepeningen A.D."/>
            <person name="van den Ende B.G."/>
            <person name="Fernandes G.F."/>
            <person name="Kano R."/>
            <person name="Hamelin R.C."/>
            <person name="Lopes-Bezerra L.M."/>
            <person name="Vasconcelos A.T."/>
            <person name="de Hoog S."/>
            <person name="de Camargo Z.P."/>
            <person name="Felipe M.S."/>
        </authorList>
    </citation>
    <scope>NUCLEOTIDE SEQUENCE [LARGE SCALE GENOMIC DNA]</scope>
    <source>
        <strain evidence="1 2">1099-18</strain>
    </source>
</reference>
<dbReference type="InterPro" id="IPR036412">
    <property type="entry name" value="HAD-like_sf"/>
</dbReference>
<comment type="caution">
    <text evidence="1">The sequence shown here is derived from an EMBL/GenBank/DDBJ whole genome shotgun (WGS) entry which is preliminary data.</text>
</comment>
<dbReference type="SUPFAM" id="SSF56784">
    <property type="entry name" value="HAD-like"/>
    <property type="match status" value="1"/>
</dbReference>
<dbReference type="InterPro" id="IPR010021">
    <property type="entry name" value="PGPP1/Gep4"/>
</dbReference>
<accession>A0A0F2LUM6</accession>
<dbReference type="VEuPathDB" id="FungiDB:SPSK_05508"/>
<dbReference type="InterPro" id="IPR023214">
    <property type="entry name" value="HAD_sf"/>
</dbReference>
<dbReference type="NCBIfam" id="TIGR01668">
    <property type="entry name" value="YqeG_hyp_ppase"/>
    <property type="match status" value="1"/>
</dbReference>
<dbReference type="Gene3D" id="3.40.50.1000">
    <property type="entry name" value="HAD superfamily/HAD-like"/>
    <property type="match status" value="1"/>
</dbReference>
<sequence length="221" mass="23842">MNLNLSASVNVFRLLARPALCLPHGVVATFNDIPIPLDSAFVARTGGRKPEIKAVVLDKDDCFAFPESSEVYPAYEVRLGGQHFKKLREAYPGRKLLIVSNTAGALSHDKDRSLLATVEASTGVAVLPHATKKPGCGDEIMAYFRAHPETGVTAPNQIAVVGDRLTTDMMLANTMGGWGLWVREGVVAPGKKSVFARLERRLANSLTARGYEAPLPSSPFE</sequence>
<dbReference type="EMBL" id="AXCR01000012">
    <property type="protein sequence ID" value="KJR80544.1"/>
    <property type="molecule type" value="Genomic_DNA"/>
</dbReference>
<organism evidence="1 2">
    <name type="scientific">Sporothrix schenckii 1099-18</name>
    <dbReference type="NCBI Taxonomy" id="1397361"/>
    <lineage>
        <taxon>Eukaryota</taxon>
        <taxon>Fungi</taxon>
        <taxon>Dikarya</taxon>
        <taxon>Ascomycota</taxon>
        <taxon>Pezizomycotina</taxon>
        <taxon>Sordariomycetes</taxon>
        <taxon>Sordariomycetidae</taxon>
        <taxon>Ophiostomatales</taxon>
        <taxon>Ophiostomataceae</taxon>
        <taxon>Sporothrix</taxon>
    </lineage>
</organism>
<dbReference type="RefSeq" id="XP_016583220.1">
    <property type="nucleotide sequence ID" value="XM_016732253.1"/>
</dbReference>